<feature type="compositionally biased region" description="Low complexity" evidence="5">
    <location>
        <begin position="298"/>
        <end position="307"/>
    </location>
</feature>
<dbReference type="InterPro" id="IPR045864">
    <property type="entry name" value="aa-tRNA-synth_II/BPL/LPL"/>
</dbReference>
<name>A0ABR4NFY1_9FUNG</name>
<comment type="function">
    <text evidence="1">Catalyzes both the ATP-dependent activation of exogenously supplied lipoate to lipoyl-AMP and the transfer of the activated lipoyl onto the lipoyl domains of lipoate-dependent enzymes.</text>
</comment>
<feature type="compositionally biased region" description="Pro residues" evidence="5">
    <location>
        <begin position="334"/>
        <end position="351"/>
    </location>
</feature>
<dbReference type="EMBL" id="JADGIZ020000006">
    <property type="protein sequence ID" value="KAL2918430.1"/>
    <property type="molecule type" value="Genomic_DNA"/>
</dbReference>
<dbReference type="PROSITE" id="PS51733">
    <property type="entry name" value="BPL_LPL_CATALYTIC"/>
    <property type="match status" value="1"/>
</dbReference>
<feature type="compositionally biased region" description="Pro residues" evidence="5">
    <location>
        <begin position="263"/>
        <end position="288"/>
    </location>
</feature>
<evidence type="ECO:0000256" key="2">
    <source>
        <dbReference type="ARBA" id="ARBA00005085"/>
    </source>
</evidence>
<reference evidence="7 8" key="1">
    <citation type="submission" date="2023-09" db="EMBL/GenBank/DDBJ databases">
        <title>Pangenome analysis of Batrachochytrium dendrobatidis and related Chytrids.</title>
        <authorList>
            <person name="Yacoub M.N."/>
            <person name="Stajich J.E."/>
            <person name="James T.Y."/>
        </authorList>
    </citation>
    <scope>NUCLEOTIDE SEQUENCE [LARGE SCALE GENOMIC DNA]</scope>
    <source>
        <strain evidence="7 8">JEL0888</strain>
    </source>
</reference>
<dbReference type="SUPFAM" id="SSF55681">
    <property type="entry name" value="Class II aaRS and biotin synthetases"/>
    <property type="match status" value="1"/>
</dbReference>
<feature type="compositionally biased region" description="Pro residues" evidence="5">
    <location>
        <begin position="418"/>
        <end position="427"/>
    </location>
</feature>
<feature type="region of interest" description="Disordered" evidence="5">
    <location>
        <begin position="817"/>
        <end position="862"/>
    </location>
</feature>
<dbReference type="SUPFAM" id="SSF48403">
    <property type="entry name" value="Ankyrin repeat"/>
    <property type="match status" value="1"/>
</dbReference>
<dbReference type="Pfam" id="PF21948">
    <property type="entry name" value="LplA-B_cat"/>
    <property type="match status" value="1"/>
</dbReference>
<dbReference type="Gene3D" id="3.30.930.10">
    <property type="entry name" value="Bira Bifunctional Protein, Domain 2"/>
    <property type="match status" value="1"/>
</dbReference>
<proteinExistence type="inferred from homology"/>
<evidence type="ECO:0000256" key="5">
    <source>
        <dbReference type="SAM" id="MobiDB-lite"/>
    </source>
</evidence>
<feature type="compositionally biased region" description="Basic residues" evidence="5">
    <location>
        <begin position="429"/>
        <end position="438"/>
    </location>
</feature>
<organism evidence="7 8">
    <name type="scientific">Polyrhizophydium stewartii</name>
    <dbReference type="NCBI Taxonomy" id="2732419"/>
    <lineage>
        <taxon>Eukaryota</taxon>
        <taxon>Fungi</taxon>
        <taxon>Fungi incertae sedis</taxon>
        <taxon>Chytridiomycota</taxon>
        <taxon>Chytridiomycota incertae sedis</taxon>
        <taxon>Chytridiomycetes</taxon>
        <taxon>Rhizophydiales</taxon>
        <taxon>Rhizophydiales incertae sedis</taxon>
        <taxon>Polyrhizophydium</taxon>
    </lineage>
</organism>
<gene>
    <name evidence="7" type="ORF">HK105_201831</name>
</gene>
<dbReference type="Proteomes" id="UP001527925">
    <property type="component" value="Unassembled WGS sequence"/>
</dbReference>
<dbReference type="InterPro" id="IPR036770">
    <property type="entry name" value="Ankyrin_rpt-contain_sf"/>
</dbReference>
<keyword evidence="8" id="KW-1185">Reference proteome</keyword>
<feature type="compositionally biased region" description="Polar residues" evidence="5">
    <location>
        <begin position="851"/>
        <end position="862"/>
    </location>
</feature>
<sequence length="862" mass="94265">MQWARRSAVFVSRVTDPWVNLAFEDWLFRAQTQARYQLLLYRNSPCVVVGRNQNPWRECDVAALERDGIPDLGNTNYSITMPRDEFDRRKSAMLVSAALNQLDVPSEVNERHDIVVGGRKVSGSAFKLVNKRAYHHGTMLIGSDLGRLGKNLHGPSEGEIRGRGVDSVKSPVTSLVEHSLTADHDGFCKAVVGQFHRVYTGSDDTVWPRPAELTMDDFYALGPVREIYDELRSWEWTFGQTPEFTHTVEVGALGVRVVATTPKPTPAPTPSVPVYPPSTPETPKPVPTPSHGYGNNKPTPSVTTETPAPTPEKPSYPDTPAPTPSVPCTTETPAPTPEKPSYPDTPAPTPSVPCTTETPAPTPEKPSYPDTPAPTPEKPSYPDTPAPTPDVPANPYGGETPAPTPDVPSNPYGGESPKPTPETPEPTPSKKKCRHRKTTPGLDETPAPTPSVPATTETPAPTPNVPTAPGYGENPAPTPRFRPCLRLAPTFADMRAVHERRCRLRLAADPPPPPRASHWDRLPAELHDAVLAAAGPLTAMLCGRIADPRALPPPLQRRMWADALDLDWRGHLRRLPRPWLDPADLARARSSVVFARACWAVATPRNSADLLRIGARLGWLAALPSLHNDLIICDLDRFSFQSRWRRLVAGEVAMWAVEPHELRRLAEYGMVDVLRWCLDNLPATIWPAGCLADAVYGGHLETVKLLLETRDEVCSGEAFSYACRHGFADVVELVLKTQPASLNGAETLTIGHAIQTRNETLVRLLLDKLGSADLDFKHLFCEAVIRALDPLADHIAELAAERGVDIDDDDDGIDGMARFGVADPRVQADDPEHSDRNDDRDELAELDRLATQDSGDAATQAQ</sequence>
<dbReference type="PRINTS" id="PR01217">
    <property type="entry name" value="PRICHEXTENSN"/>
</dbReference>
<evidence type="ECO:0000313" key="8">
    <source>
        <dbReference type="Proteomes" id="UP001527925"/>
    </source>
</evidence>
<feature type="region of interest" description="Disordered" evidence="5">
    <location>
        <begin position="261"/>
        <end position="477"/>
    </location>
</feature>
<dbReference type="CDD" id="cd16443">
    <property type="entry name" value="LplA"/>
    <property type="match status" value="1"/>
</dbReference>
<dbReference type="InterPro" id="IPR004143">
    <property type="entry name" value="BPL_LPL_catalytic"/>
</dbReference>
<protein>
    <recommendedName>
        <fullName evidence="4">Putative lipoate-protein ligase A</fullName>
    </recommendedName>
</protein>
<dbReference type="InterPro" id="IPR004562">
    <property type="entry name" value="LipoylTrfase_LipoateP_Ligase"/>
</dbReference>
<evidence type="ECO:0000256" key="3">
    <source>
        <dbReference type="ARBA" id="ARBA00008242"/>
    </source>
</evidence>
<evidence type="ECO:0000256" key="4">
    <source>
        <dbReference type="ARBA" id="ARBA00015925"/>
    </source>
</evidence>
<dbReference type="PANTHER" id="PTHR12561:SF3">
    <property type="entry name" value="LIPOYLTRANSFERASE 1, MITOCHONDRIAL"/>
    <property type="match status" value="1"/>
</dbReference>
<evidence type="ECO:0000313" key="7">
    <source>
        <dbReference type="EMBL" id="KAL2918430.1"/>
    </source>
</evidence>
<comment type="pathway">
    <text evidence="2">Protein modification; protein lipoylation via exogenous pathway; protein N(6)-(lipoyl)lysine from lipoate: step 2/2.</text>
</comment>
<feature type="domain" description="BPL/LPL catalytic" evidence="6">
    <location>
        <begin position="1"/>
        <end position="203"/>
    </location>
</feature>
<feature type="compositionally biased region" description="Basic and acidic residues" evidence="5">
    <location>
        <begin position="826"/>
        <end position="850"/>
    </location>
</feature>
<feature type="compositionally biased region" description="Pro residues" evidence="5">
    <location>
        <begin position="360"/>
        <end position="392"/>
    </location>
</feature>
<evidence type="ECO:0000259" key="6">
    <source>
        <dbReference type="PROSITE" id="PS51733"/>
    </source>
</evidence>
<comment type="caution">
    <text evidence="7">The sequence shown here is derived from an EMBL/GenBank/DDBJ whole genome shotgun (WGS) entry which is preliminary data.</text>
</comment>
<evidence type="ECO:0000256" key="1">
    <source>
        <dbReference type="ARBA" id="ARBA00003253"/>
    </source>
</evidence>
<comment type="similarity">
    <text evidence="3">Belongs to the LplA family.</text>
</comment>
<dbReference type="PANTHER" id="PTHR12561">
    <property type="entry name" value="LIPOATE-PROTEIN LIGASE"/>
    <property type="match status" value="1"/>
</dbReference>
<accession>A0ABR4NFY1</accession>
<feature type="compositionally biased region" description="Pro residues" evidence="5">
    <location>
        <begin position="308"/>
        <end position="325"/>
    </location>
</feature>
<dbReference type="Gene3D" id="1.25.40.20">
    <property type="entry name" value="Ankyrin repeat-containing domain"/>
    <property type="match status" value="1"/>
</dbReference>